<comment type="caution">
    <text evidence="3">The sequence shown here is derived from an EMBL/GenBank/DDBJ whole genome shotgun (WGS) entry which is preliminary data.</text>
</comment>
<organism evidence="3">
    <name type="scientific">candidate division TA06 bacterium ADurb.Bin131</name>
    <dbReference type="NCBI Taxonomy" id="1852827"/>
    <lineage>
        <taxon>Bacteria</taxon>
        <taxon>Bacteria division TA06</taxon>
    </lineage>
</organism>
<name>A0A1V6C7J6_UNCT6</name>
<accession>A0A1V6C7J6</accession>
<dbReference type="SMART" id="SM00710">
    <property type="entry name" value="PbH1"/>
    <property type="match status" value="7"/>
</dbReference>
<dbReference type="Pfam" id="PF05048">
    <property type="entry name" value="NosD"/>
    <property type="match status" value="1"/>
</dbReference>
<evidence type="ECO:0000313" key="3">
    <source>
        <dbReference type="EMBL" id="OQB72831.1"/>
    </source>
</evidence>
<dbReference type="PANTHER" id="PTHR22990:SF15">
    <property type="entry name" value="F-BOX ONLY PROTEIN 10"/>
    <property type="match status" value="1"/>
</dbReference>
<dbReference type="InterPro" id="IPR011050">
    <property type="entry name" value="Pectin_lyase_fold/virulence"/>
</dbReference>
<dbReference type="PANTHER" id="PTHR22990">
    <property type="entry name" value="F-BOX ONLY PROTEIN"/>
    <property type="match status" value="1"/>
</dbReference>
<gene>
    <name evidence="3" type="ORF">BWX89_01199</name>
</gene>
<dbReference type="InterPro" id="IPR007742">
    <property type="entry name" value="NosD_dom"/>
</dbReference>
<reference evidence="3" key="1">
    <citation type="submission" date="2017-02" db="EMBL/GenBank/DDBJ databases">
        <title>Delving into the versatile metabolic prowess of the omnipresent phylum Bacteroidetes.</title>
        <authorList>
            <person name="Nobu M.K."/>
            <person name="Mei R."/>
            <person name="Narihiro T."/>
            <person name="Kuroda K."/>
            <person name="Liu W.-T."/>
        </authorList>
    </citation>
    <scope>NUCLEOTIDE SEQUENCE</scope>
    <source>
        <strain evidence="3">ADurb.Bin131</strain>
    </source>
</reference>
<dbReference type="InterPro" id="IPR012334">
    <property type="entry name" value="Pectin_lyas_fold"/>
</dbReference>
<dbReference type="AlphaFoldDB" id="A0A1V6C7J6"/>
<dbReference type="Proteomes" id="UP000485562">
    <property type="component" value="Unassembled WGS sequence"/>
</dbReference>
<dbReference type="InterPro" id="IPR051550">
    <property type="entry name" value="SCF-Subunits/Alg-Epimerases"/>
</dbReference>
<evidence type="ECO:0000256" key="1">
    <source>
        <dbReference type="ARBA" id="ARBA00022737"/>
    </source>
</evidence>
<sequence>MKKNIVEVKVENGTNEILQHAVDSIYKSGGGSIMIGPGIFEMQDSLHLKTGVKIYGTQGRTVLKKSRCVSSDLSADLGYGHYDVSVKRPDLFNVGMGIHIIDDSGRGFYGTVATIIWKNGDKLGIDKMLNHDYARIRHARVSTEFPVISGYYVRDALVQGITIEGNKDENDFIDGCRGGGIFLLQCHGVNLSNILVEKYAGDGISYQQCTRLLIENCEIRNNSGSGLHPGSGSTGVIMRNCKIIKNDNDGVFYCLRVGFTLLENCEISNNGNDGISIGARDTDHIIRENTITDNARHAIYFRKADEVMGGHRNLIEGNIISENCRKIGMGEVFIENVNCDIWFRKNQITCGKKSKYGIVANNLCKRICIAKDNSFVCCKKEKMPSIKSGIFEEVIPKKLSVGPEYVNNNSIRHLGILEE</sequence>
<protein>
    <recommendedName>
        <fullName evidence="2">Periplasmic copper-binding protein NosD beta helix domain-containing protein</fullName>
    </recommendedName>
</protein>
<dbReference type="Gene3D" id="2.160.20.10">
    <property type="entry name" value="Single-stranded right-handed beta-helix, Pectin lyase-like"/>
    <property type="match status" value="1"/>
</dbReference>
<dbReference type="InterPro" id="IPR006626">
    <property type="entry name" value="PbH1"/>
</dbReference>
<dbReference type="EMBL" id="MWDQ01000111">
    <property type="protein sequence ID" value="OQB72831.1"/>
    <property type="molecule type" value="Genomic_DNA"/>
</dbReference>
<feature type="domain" description="Periplasmic copper-binding protein NosD beta helix" evidence="2">
    <location>
        <begin position="160"/>
        <end position="326"/>
    </location>
</feature>
<keyword evidence="1" id="KW-0677">Repeat</keyword>
<dbReference type="SUPFAM" id="SSF51126">
    <property type="entry name" value="Pectin lyase-like"/>
    <property type="match status" value="1"/>
</dbReference>
<proteinExistence type="predicted"/>
<evidence type="ECO:0000259" key="2">
    <source>
        <dbReference type="Pfam" id="PF05048"/>
    </source>
</evidence>